<name>A0A5C5Y3D8_9PLAN</name>
<keyword evidence="3 4" id="KW-0732">Signal</keyword>
<dbReference type="GO" id="GO:0042301">
    <property type="term" value="F:phosphate ion binding"/>
    <property type="evidence" value="ECO:0007669"/>
    <property type="project" value="UniProtKB-UniRule"/>
</dbReference>
<dbReference type="AlphaFoldDB" id="A0A5C5Y3D8"/>
<comment type="function">
    <text evidence="4">Involved in the system for phosphate transport across the cytoplasmic membrane.</text>
</comment>
<dbReference type="InterPro" id="IPR024370">
    <property type="entry name" value="PBP_domain"/>
</dbReference>
<organism evidence="6 7">
    <name type="scientific">Crateriforma conspicua</name>
    <dbReference type="NCBI Taxonomy" id="2527996"/>
    <lineage>
        <taxon>Bacteria</taxon>
        <taxon>Pseudomonadati</taxon>
        <taxon>Planctomycetota</taxon>
        <taxon>Planctomycetia</taxon>
        <taxon>Planctomycetales</taxon>
        <taxon>Planctomycetaceae</taxon>
        <taxon>Crateriforma</taxon>
    </lineage>
</organism>
<comment type="caution">
    <text evidence="6">The sequence shown here is derived from an EMBL/GenBank/DDBJ whole genome shotgun (WGS) entry which is preliminary data.</text>
</comment>
<dbReference type="RefSeq" id="WP_145299061.1">
    <property type="nucleotide sequence ID" value="NZ_CP036319.1"/>
</dbReference>
<keyword evidence="4" id="KW-0592">Phosphate transport</keyword>
<evidence type="ECO:0000256" key="2">
    <source>
        <dbReference type="ARBA" id="ARBA00022448"/>
    </source>
</evidence>
<keyword evidence="2 4" id="KW-0813">Transport</keyword>
<comment type="similarity">
    <text evidence="1 4">Belongs to the PstS family.</text>
</comment>
<feature type="domain" description="PBP" evidence="5">
    <location>
        <begin position="42"/>
        <end position="297"/>
    </location>
</feature>
<dbReference type="PANTHER" id="PTHR30570:SF1">
    <property type="entry name" value="PHOSPHATE-BINDING PROTEIN PSTS"/>
    <property type="match status" value="1"/>
</dbReference>
<sequence precursor="true">MSTTFVSVLKRRTNGLTCGLAALALAVAGCNSSTTTPTAETGEAQSNLVGNIEVDGSSTVQPISNAVQEQFRDVAPGVSITVSGKGTGNGFKRFALKETDISGASRPIKPSELESCREAGVEFVELPVAFDGLTFVIHPENDWVESLTVEQLTKIFADDNPVSKWNEIDESWPDETINIFAPGTGSGTYDYTKEVLADEIGLRKDMSLNEDDNILVQGVAGNRYSIGFFGVAYFEENQDKLKAVPIVNPEDGTAYMPTTENISGNKYAPFSRPLFIYVNAESLDKAEVATFVDYYLTNVPETCEKVGYVKLPEELLARARENYENVVLGTHYVDESGEKRGGPLADIFVAENLTK</sequence>
<evidence type="ECO:0000313" key="7">
    <source>
        <dbReference type="Proteomes" id="UP000317238"/>
    </source>
</evidence>
<dbReference type="InterPro" id="IPR011862">
    <property type="entry name" value="Phos-bd"/>
</dbReference>
<dbReference type="CDD" id="cd13654">
    <property type="entry name" value="PBP2_phosphate_like_2"/>
    <property type="match status" value="1"/>
</dbReference>
<reference evidence="6 7" key="1">
    <citation type="submission" date="2019-02" db="EMBL/GenBank/DDBJ databases">
        <title>Deep-cultivation of Planctomycetes and their phenomic and genomic characterization uncovers novel biology.</title>
        <authorList>
            <person name="Wiegand S."/>
            <person name="Jogler M."/>
            <person name="Boedeker C."/>
            <person name="Pinto D."/>
            <person name="Vollmers J."/>
            <person name="Rivas-Marin E."/>
            <person name="Kohn T."/>
            <person name="Peeters S.H."/>
            <person name="Heuer A."/>
            <person name="Rast P."/>
            <person name="Oberbeckmann S."/>
            <person name="Bunk B."/>
            <person name="Jeske O."/>
            <person name="Meyerdierks A."/>
            <person name="Storesund J.E."/>
            <person name="Kallscheuer N."/>
            <person name="Luecker S."/>
            <person name="Lage O.M."/>
            <person name="Pohl T."/>
            <person name="Merkel B.J."/>
            <person name="Hornburger P."/>
            <person name="Mueller R.-W."/>
            <person name="Bruemmer F."/>
            <person name="Labrenz M."/>
            <person name="Spormann A.M."/>
            <person name="Op Den Camp H."/>
            <person name="Overmann J."/>
            <person name="Amann R."/>
            <person name="Jetten M.S.M."/>
            <person name="Mascher T."/>
            <person name="Medema M.H."/>
            <person name="Devos D.P."/>
            <person name="Kaster A.-K."/>
            <person name="Ovreas L."/>
            <person name="Rohde M."/>
            <person name="Galperin M.Y."/>
            <person name="Jogler C."/>
        </authorList>
    </citation>
    <scope>NUCLEOTIDE SEQUENCE [LARGE SCALE GENOMIC DNA]</scope>
    <source>
        <strain evidence="6 7">Pan14r</strain>
    </source>
</reference>
<evidence type="ECO:0000256" key="3">
    <source>
        <dbReference type="ARBA" id="ARBA00022729"/>
    </source>
</evidence>
<feature type="chain" id="PRO_5027147211" description="Phosphate-binding protein" evidence="4">
    <location>
        <begin position="29"/>
        <end position="355"/>
    </location>
</feature>
<dbReference type="GO" id="GO:0006817">
    <property type="term" value="P:phosphate ion transport"/>
    <property type="evidence" value="ECO:0007669"/>
    <property type="project" value="UniProtKB-UniRule"/>
</dbReference>
<dbReference type="EMBL" id="SJPL01000001">
    <property type="protein sequence ID" value="TWT69319.1"/>
    <property type="molecule type" value="Genomic_DNA"/>
</dbReference>
<evidence type="ECO:0000259" key="5">
    <source>
        <dbReference type="Pfam" id="PF12849"/>
    </source>
</evidence>
<proteinExistence type="inferred from homology"/>
<keyword evidence="7" id="KW-1185">Reference proteome</keyword>
<dbReference type="InterPro" id="IPR050811">
    <property type="entry name" value="Phosphate_ABC_transporter"/>
</dbReference>
<accession>A0A5C5Y3D8</accession>
<dbReference type="PANTHER" id="PTHR30570">
    <property type="entry name" value="PERIPLASMIC PHOSPHATE BINDING COMPONENT OF PHOSPHATE ABC TRANSPORTER"/>
    <property type="match status" value="1"/>
</dbReference>
<evidence type="ECO:0000256" key="4">
    <source>
        <dbReference type="RuleBase" id="RU367119"/>
    </source>
</evidence>
<gene>
    <name evidence="6" type="primary">pstS</name>
    <name evidence="6" type="ORF">Pan14r_16040</name>
</gene>
<dbReference type="Gene3D" id="3.40.190.10">
    <property type="entry name" value="Periplasmic binding protein-like II"/>
    <property type="match status" value="2"/>
</dbReference>
<dbReference type="OrthoDB" id="9790048at2"/>
<evidence type="ECO:0000256" key="1">
    <source>
        <dbReference type="ARBA" id="ARBA00008725"/>
    </source>
</evidence>
<dbReference type="Pfam" id="PF12849">
    <property type="entry name" value="PBP_like_2"/>
    <property type="match status" value="1"/>
</dbReference>
<protein>
    <recommendedName>
        <fullName evidence="4">Phosphate-binding protein</fullName>
    </recommendedName>
</protein>
<feature type="signal peptide" evidence="4">
    <location>
        <begin position="1"/>
        <end position="28"/>
    </location>
</feature>
<dbReference type="Proteomes" id="UP000317238">
    <property type="component" value="Unassembled WGS sequence"/>
</dbReference>
<dbReference type="SUPFAM" id="SSF53850">
    <property type="entry name" value="Periplasmic binding protein-like II"/>
    <property type="match status" value="1"/>
</dbReference>
<evidence type="ECO:0000313" key="6">
    <source>
        <dbReference type="EMBL" id="TWT69319.1"/>
    </source>
</evidence>
<dbReference type="NCBIfam" id="TIGR02136">
    <property type="entry name" value="ptsS_2"/>
    <property type="match status" value="1"/>
</dbReference>